<comment type="caution">
    <text evidence="1">The sequence shown here is derived from an EMBL/GenBank/DDBJ whole genome shotgun (WGS) entry which is preliminary data.</text>
</comment>
<name>A0A2T5DAX7_ENTMU</name>
<organism evidence="1 2">
    <name type="scientific">Enterococcus mundtii</name>
    <dbReference type="NCBI Taxonomy" id="53346"/>
    <lineage>
        <taxon>Bacteria</taxon>
        <taxon>Bacillati</taxon>
        <taxon>Bacillota</taxon>
        <taxon>Bacilli</taxon>
        <taxon>Lactobacillales</taxon>
        <taxon>Enterococcaceae</taxon>
        <taxon>Enterococcus</taxon>
    </lineage>
</organism>
<dbReference type="Proteomes" id="UP000244022">
    <property type="component" value="Unassembled WGS sequence"/>
</dbReference>
<dbReference type="RefSeq" id="WP_108146210.1">
    <property type="nucleotide sequence ID" value="NZ_PYGR01000046.1"/>
</dbReference>
<dbReference type="AlphaFoldDB" id="A0A2T5DAX7"/>
<evidence type="ECO:0000313" key="2">
    <source>
        <dbReference type="Proteomes" id="UP000244022"/>
    </source>
</evidence>
<dbReference type="GO" id="GO:0003677">
    <property type="term" value="F:DNA binding"/>
    <property type="evidence" value="ECO:0007669"/>
    <property type="project" value="UniProtKB-KW"/>
</dbReference>
<accession>A0A2T5DAX7</accession>
<protein>
    <submittedName>
        <fullName evidence="1">DNA-binding protein</fullName>
    </submittedName>
</protein>
<evidence type="ECO:0000313" key="1">
    <source>
        <dbReference type="EMBL" id="PTO34787.1"/>
    </source>
</evidence>
<keyword evidence="1" id="KW-0238">DNA-binding</keyword>
<dbReference type="EMBL" id="PYGR01000046">
    <property type="protein sequence ID" value="PTO34787.1"/>
    <property type="molecule type" value="Genomic_DNA"/>
</dbReference>
<proteinExistence type="predicted"/>
<gene>
    <name evidence="1" type="ORF">C6N14_10650</name>
</gene>
<sequence length="337" mass="39381">MKSLTESKVDRQNILNNTLAIEQISKEYSFNGVDFEGKTYFINTQISEFFDVDIRTIERLLEDNREELESNDYEVFVGKRLSDFRTIAMENSATDINVGSKTRQLGVSTFKTVLNFAMLLKTSDKAREVRSKILDIVIDVMAQKTGGSTKYINQRDANYLTQAFVEETERKKFTNALDLYVDMPSFKYGYFTNCVYKSIFKENAKEYREILNLSIKDKVRNTMYSEVLLVIASFEAGIAYEIELEYNKAKKKLSKKDVDNIIKRFSEHPAQKPHIDEARTKMATRDFGLRDAYHEKLEEYLQPVTPEDYEKFLGEKSKSLSEQLEEHKEIFERLKDR</sequence>
<reference evidence="1 2" key="1">
    <citation type="submission" date="2018-03" db="EMBL/GenBank/DDBJ databases">
        <title>Draft genome sequences of four Enterococcus mundtii strains isolated from beef slaughterhouses in Kenya.</title>
        <authorList>
            <person name="Wambui J."/>
            <person name="Stevens M."/>
            <person name="Njage P."/>
            <person name="Stephan R."/>
            <person name="Tasara T."/>
        </authorList>
    </citation>
    <scope>NUCLEOTIDE SEQUENCE [LARGE SCALE GENOMIC DNA]</scope>
    <source>
        <strain evidence="1 2">H18-EM</strain>
    </source>
</reference>